<sequence length="461" mass="50365">MQSLLPFVVSKEVVELVRCIVYWFPGESCGDLSWKPAPLPSGVRVLNSSEFSKFLSEKAAAMLQGWSLLAVHLEPSFTWAAFVSLCFSQLVKLGADASFQKWTTEKVSGGAMWLALRVLLLVGDETLVLRTELQMHIHGVLMDQSIDAMHFDAHPTAVSASLSLAGFRGAGQYSSTLISCELTACLVNALAGGEGELTVAGKEIVLLWGYGAPRSCGKRGCSLDSLRDTLKFSGCTEALMQDMQESARLCWLCEKMERAELQLHPPSCDWVCQHITVQRRDSSQDSRWLTNGSQVLTCFIILLFVAYCAAGLAALEPRRSLPGHLVQWLCTGWGAREALLQGPLKILGGLLMLPFAASVIAAQIWLRTISFIVWLAVACPCCRLQRADNVFDAFERELAIPLLQCSFLAFSCTLAGLALEGELSSFQRMSVGIAATYYTVMLLIWTAPAVLQAKAGRVQVN</sequence>
<protein>
    <submittedName>
        <fullName evidence="2">Uncharacterized protein</fullName>
    </submittedName>
</protein>
<feature type="transmembrane region" description="Helical" evidence="1">
    <location>
        <begin position="398"/>
        <end position="419"/>
    </location>
</feature>
<accession>A0A812V7L3</accession>
<gene>
    <name evidence="2" type="ORF">SNAT2548_LOCUS34784</name>
</gene>
<proteinExistence type="predicted"/>
<dbReference type="Proteomes" id="UP000604046">
    <property type="component" value="Unassembled WGS sequence"/>
</dbReference>
<feature type="transmembrane region" description="Helical" evidence="1">
    <location>
        <begin position="346"/>
        <end position="366"/>
    </location>
</feature>
<dbReference type="EMBL" id="CAJNDS010002829">
    <property type="protein sequence ID" value="CAE7611883.1"/>
    <property type="molecule type" value="Genomic_DNA"/>
</dbReference>
<name>A0A812V7L3_9DINO</name>
<reference evidence="2" key="1">
    <citation type="submission" date="2021-02" db="EMBL/GenBank/DDBJ databases">
        <authorList>
            <person name="Dougan E. K."/>
            <person name="Rhodes N."/>
            <person name="Thang M."/>
            <person name="Chan C."/>
        </authorList>
    </citation>
    <scope>NUCLEOTIDE SEQUENCE</scope>
</reference>
<keyword evidence="1" id="KW-0472">Membrane</keyword>
<dbReference type="OrthoDB" id="425276at2759"/>
<comment type="caution">
    <text evidence="2">The sequence shown here is derived from an EMBL/GenBank/DDBJ whole genome shotgun (WGS) entry which is preliminary data.</text>
</comment>
<dbReference type="AlphaFoldDB" id="A0A812V7L3"/>
<keyword evidence="3" id="KW-1185">Reference proteome</keyword>
<evidence type="ECO:0000313" key="2">
    <source>
        <dbReference type="EMBL" id="CAE7611883.1"/>
    </source>
</evidence>
<keyword evidence="1" id="KW-0812">Transmembrane</keyword>
<organism evidence="2 3">
    <name type="scientific">Symbiodinium natans</name>
    <dbReference type="NCBI Taxonomy" id="878477"/>
    <lineage>
        <taxon>Eukaryota</taxon>
        <taxon>Sar</taxon>
        <taxon>Alveolata</taxon>
        <taxon>Dinophyceae</taxon>
        <taxon>Suessiales</taxon>
        <taxon>Symbiodiniaceae</taxon>
        <taxon>Symbiodinium</taxon>
    </lineage>
</organism>
<evidence type="ECO:0000313" key="3">
    <source>
        <dbReference type="Proteomes" id="UP000604046"/>
    </source>
</evidence>
<evidence type="ECO:0000256" key="1">
    <source>
        <dbReference type="SAM" id="Phobius"/>
    </source>
</evidence>
<keyword evidence="1" id="KW-1133">Transmembrane helix</keyword>
<feature type="transmembrane region" description="Helical" evidence="1">
    <location>
        <begin position="431"/>
        <end position="451"/>
    </location>
</feature>